<dbReference type="Proteomes" id="UP000187323">
    <property type="component" value="Unassembled WGS sequence"/>
</dbReference>
<protein>
    <recommendedName>
        <fullName evidence="3">WGR domain-containing protein</fullName>
    </recommendedName>
</protein>
<dbReference type="RefSeq" id="WP_076138907.1">
    <property type="nucleotide sequence ID" value="NZ_MKQM01000081.1"/>
</dbReference>
<dbReference type="AlphaFoldDB" id="A0AB36J5F5"/>
<gene>
    <name evidence="1" type="ORF">BSK47_31120</name>
</gene>
<dbReference type="EMBL" id="MPTO01000050">
    <property type="protein sequence ID" value="OME10273.1"/>
    <property type="molecule type" value="Genomic_DNA"/>
</dbReference>
<evidence type="ECO:0008006" key="3">
    <source>
        <dbReference type="Google" id="ProtNLM"/>
    </source>
</evidence>
<reference evidence="1 2" key="1">
    <citation type="submission" date="2016-10" db="EMBL/GenBank/DDBJ databases">
        <title>Paenibacillus species isolates.</title>
        <authorList>
            <person name="Beno S.M."/>
        </authorList>
    </citation>
    <scope>NUCLEOTIDE SEQUENCE [LARGE SCALE GENOMIC DNA]</scope>
    <source>
        <strain evidence="1 2">FSL H7-0918</strain>
    </source>
</reference>
<evidence type="ECO:0000313" key="2">
    <source>
        <dbReference type="Proteomes" id="UP000187323"/>
    </source>
</evidence>
<evidence type="ECO:0000313" key="1">
    <source>
        <dbReference type="EMBL" id="OME10273.1"/>
    </source>
</evidence>
<name>A0AB36J5F5_9BACL</name>
<proteinExistence type="predicted"/>
<sequence>MSTNDFEWRMTRGSESGYLVINEISGIWTVGWSSETSRIITDMWYQGDNKDTAFSVFREKVAERLKEGYKAK</sequence>
<organism evidence="1 2">
    <name type="scientific">Paenibacillus odorifer</name>
    <dbReference type="NCBI Taxonomy" id="189426"/>
    <lineage>
        <taxon>Bacteria</taxon>
        <taxon>Bacillati</taxon>
        <taxon>Bacillota</taxon>
        <taxon>Bacilli</taxon>
        <taxon>Bacillales</taxon>
        <taxon>Paenibacillaceae</taxon>
        <taxon>Paenibacillus</taxon>
    </lineage>
</organism>
<comment type="caution">
    <text evidence="1">The sequence shown here is derived from an EMBL/GenBank/DDBJ whole genome shotgun (WGS) entry which is preliminary data.</text>
</comment>
<accession>A0AB36J5F5</accession>